<organism evidence="2">
    <name type="scientific">Bodo saltans virus</name>
    <dbReference type="NCBI Taxonomy" id="2024608"/>
    <lineage>
        <taxon>Viruses</taxon>
        <taxon>Varidnaviria</taxon>
        <taxon>Bamfordvirae</taxon>
        <taxon>Nucleocytoviricota</taxon>
        <taxon>Megaviricetes</taxon>
        <taxon>Imitervirales</taxon>
        <taxon>Mimiviridae</taxon>
        <taxon>Klosneuvirinae</taxon>
        <taxon>Theiavirus</taxon>
        <taxon>Theiavirus salishense</taxon>
    </lineage>
</organism>
<keyword evidence="3" id="KW-1185">Reference proteome</keyword>
<keyword evidence="1" id="KW-1133">Transmembrane helix</keyword>
<dbReference type="EMBL" id="MF782455">
    <property type="protein sequence ID" value="ATZ80492.1"/>
    <property type="molecule type" value="Genomic_DNA"/>
</dbReference>
<gene>
    <name evidence="2" type="ORF">BMW23_0440</name>
</gene>
<sequence length="102" mass="11988">MIMLIITKPKYIYDYDKLKFKEFGVGNNKQLITLYSIAIISAIIIAIIFLLLSKKKNKNKMLNEKIKYLPIKLHKKNKFAQCIQNNSANENENEYVYLLSQD</sequence>
<accession>A0A2H4UU82</accession>
<name>A0A2H4UU82_9VIRU</name>
<keyword evidence="1" id="KW-0812">Transmembrane</keyword>
<dbReference type="Proteomes" id="UP000240325">
    <property type="component" value="Segment"/>
</dbReference>
<proteinExistence type="predicted"/>
<evidence type="ECO:0000313" key="2">
    <source>
        <dbReference type="EMBL" id="ATZ80492.1"/>
    </source>
</evidence>
<evidence type="ECO:0000313" key="3">
    <source>
        <dbReference type="Proteomes" id="UP000240325"/>
    </source>
</evidence>
<reference evidence="2" key="1">
    <citation type="journal article" date="2017" name="Elife">
        <title>The kinetoplastid-infecting Bodo saltans virus (BsV), a window into the most abundant giant viruses in the sea.</title>
        <authorList>
            <person name="Deeg C.M."/>
            <person name="Chow C.-E.T."/>
            <person name="Suttle C.A."/>
        </authorList>
    </citation>
    <scope>NUCLEOTIDE SEQUENCE</scope>
    <source>
        <strain evidence="2">NG1</strain>
    </source>
</reference>
<feature type="transmembrane region" description="Helical" evidence="1">
    <location>
        <begin position="32"/>
        <end position="52"/>
    </location>
</feature>
<evidence type="ECO:0000256" key="1">
    <source>
        <dbReference type="SAM" id="Phobius"/>
    </source>
</evidence>
<keyword evidence="1" id="KW-0472">Membrane</keyword>
<protein>
    <submittedName>
        <fullName evidence="2">Uncharacterized protein</fullName>
    </submittedName>
</protein>